<dbReference type="PROSITE" id="PS50007">
    <property type="entry name" value="PIPLC_X_DOMAIN"/>
    <property type="match status" value="1"/>
</dbReference>
<accession>A0A2A6DXJ9</accession>
<dbReference type="PANTHER" id="PTHR46211:SF14">
    <property type="entry name" value="GLYCEROPHOSPHODIESTER PHOSPHODIESTERASE"/>
    <property type="match status" value="1"/>
</dbReference>
<dbReference type="AlphaFoldDB" id="A0A2A6DXJ9"/>
<evidence type="ECO:0000313" key="2">
    <source>
        <dbReference type="EMBL" id="PDO09610.1"/>
    </source>
</evidence>
<dbReference type="GO" id="GO:0006629">
    <property type="term" value="P:lipid metabolic process"/>
    <property type="evidence" value="ECO:0007669"/>
    <property type="project" value="InterPro"/>
</dbReference>
<dbReference type="InterPro" id="IPR017946">
    <property type="entry name" value="PLC-like_Pdiesterase_TIM-brl"/>
</dbReference>
<evidence type="ECO:0000259" key="1">
    <source>
        <dbReference type="PROSITE" id="PS51704"/>
    </source>
</evidence>
<dbReference type="EMBL" id="MOXJ01000033">
    <property type="protein sequence ID" value="PDO09610.1"/>
    <property type="molecule type" value="Genomic_DNA"/>
</dbReference>
<proteinExistence type="predicted"/>
<dbReference type="Proteomes" id="UP000243688">
    <property type="component" value="Unassembled WGS sequence"/>
</dbReference>
<evidence type="ECO:0000313" key="3">
    <source>
        <dbReference type="Proteomes" id="UP000243688"/>
    </source>
</evidence>
<reference evidence="2 3" key="1">
    <citation type="submission" date="2016-12" db="EMBL/GenBank/DDBJ databases">
        <title>Candidatus Reconcilibacillus cellulovorans genome.</title>
        <authorList>
            <person name="Kolinko S."/>
            <person name="Wu Y.-W."/>
            <person name="Tachea F."/>
            <person name="Denzel E."/>
            <person name="Hiras J."/>
            <person name="Baecker N."/>
            <person name="Chan L.J."/>
            <person name="Eichorst S.A."/>
            <person name="Frey D."/>
            <person name="Adams P.D."/>
            <person name="Pray T."/>
            <person name="Tanjore D."/>
            <person name="Petzold C.J."/>
            <person name="Gladden J.M."/>
            <person name="Simmons B.A."/>
            <person name="Singer S.W."/>
        </authorList>
    </citation>
    <scope>NUCLEOTIDE SEQUENCE [LARGE SCALE GENOMIC DNA]</scope>
    <source>
        <strain evidence="2">JTherm</strain>
    </source>
</reference>
<comment type="caution">
    <text evidence="2">The sequence shown here is derived from an EMBL/GenBank/DDBJ whole genome shotgun (WGS) entry which is preliminary data.</text>
</comment>
<dbReference type="PROSITE" id="PS51704">
    <property type="entry name" value="GP_PDE"/>
    <property type="match status" value="1"/>
</dbReference>
<dbReference type="InterPro" id="IPR030395">
    <property type="entry name" value="GP_PDE_dom"/>
</dbReference>
<dbReference type="GO" id="GO:0008081">
    <property type="term" value="F:phosphoric diester hydrolase activity"/>
    <property type="evidence" value="ECO:0007669"/>
    <property type="project" value="InterPro"/>
</dbReference>
<name>A0A2A6DXJ9_9BACL</name>
<organism evidence="2 3">
    <name type="scientific">Candidatus Reconcilbacillus cellulovorans</name>
    <dbReference type="NCBI Taxonomy" id="1906605"/>
    <lineage>
        <taxon>Bacteria</taxon>
        <taxon>Bacillati</taxon>
        <taxon>Bacillota</taxon>
        <taxon>Bacilli</taxon>
        <taxon>Bacillales</taxon>
        <taxon>Paenibacillaceae</taxon>
        <taxon>Candidatus Reconcilbacillus</taxon>
    </lineage>
</organism>
<dbReference type="Gene3D" id="3.20.20.190">
    <property type="entry name" value="Phosphatidylinositol (PI) phosphodiesterase"/>
    <property type="match status" value="1"/>
</dbReference>
<gene>
    <name evidence="2" type="ORF">BLM47_11545</name>
</gene>
<dbReference type="SUPFAM" id="SSF51695">
    <property type="entry name" value="PLC-like phosphodiesterases"/>
    <property type="match status" value="1"/>
</dbReference>
<sequence>MNFASKPLVIGHRGAAGEAPENTIASFRRAVERQCDMIELDVHLSRDGVPVVCHDATIDRTTDGCGAIRDMTVAELRAYDAGVRFGREFAGERIPLLVEALELIPPHIEVIIELKHDWNGRLEEHVLRCVRDRDRMRSVLFASFDHRMLYRLKRTAPEARIGLVYMAALLDPVKLVRDFGERVEAVSVCGALTNRDEIARFQAEGWRVIVWTLNKPDEILQAAEAGADGIVTDVPGLARQLLG</sequence>
<dbReference type="Pfam" id="PF03009">
    <property type="entry name" value="GDPD"/>
    <property type="match status" value="1"/>
</dbReference>
<feature type="domain" description="GP-PDE" evidence="1">
    <location>
        <begin position="7"/>
        <end position="242"/>
    </location>
</feature>
<dbReference type="PANTHER" id="PTHR46211">
    <property type="entry name" value="GLYCEROPHOSPHORYL DIESTER PHOSPHODIESTERASE"/>
    <property type="match status" value="1"/>
</dbReference>
<protein>
    <recommendedName>
        <fullName evidence="1">GP-PDE domain-containing protein</fullName>
    </recommendedName>
</protein>